<keyword evidence="10 17" id="KW-0520">NAD</keyword>
<dbReference type="CDD" id="cd01171">
    <property type="entry name" value="YXKO-related"/>
    <property type="match status" value="1"/>
</dbReference>
<dbReference type="Proteomes" id="UP000266975">
    <property type="component" value="Unassembled WGS sequence"/>
</dbReference>
<dbReference type="Gene3D" id="3.40.1190.20">
    <property type="match status" value="1"/>
</dbReference>
<dbReference type="InterPro" id="IPR029056">
    <property type="entry name" value="Ribokinase-like"/>
</dbReference>
<dbReference type="GO" id="GO:0046872">
    <property type="term" value="F:metal ion binding"/>
    <property type="evidence" value="ECO:0007669"/>
    <property type="project" value="UniProtKB-UniRule"/>
</dbReference>
<keyword evidence="7 17" id="KW-0067">ATP-binding</keyword>
<evidence type="ECO:0000256" key="13">
    <source>
        <dbReference type="ARBA" id="ARBA00023268"/>
    </source>
</evidence>
<dbReference type="EC" id="4.2.1.136" evidence="17"/>
<evidence type="ECO:0000259" key="20">
    <source>
        <dbReference type="PROSITE" id="PS51385"/>
    </source>
</evidence>
<keyword evidence="5 18" id="KW-0479">Metal-binding</keyword>
<dbReference type="HAMAP" id="MF_01965">
    <property type="entry name" value="NADHX_dehydratase"/>
    <property type="match status" value="1"/>
</dbReference>
<feature type="binding site" evidence="17">
    <location>
        <position position="329"/>
    </location>
    <ligand>
        <name>(6S)-NADPHX</name>
        <dbReference type="ChEBI" id="CHEBI:64076"/>
    </ligand>
</feature>
<organism evidence="21 22">
    <name type="scientific">Corynebacterium alimapuense</name>
    <dbReference type="NCBI Taxonomy" id="1576874"/>
    <lineage>
        <taxon>Bacteria</taxon>
        <taxon>Bacillati</taxon>
        <taxon>Actinomycetota</taxon>
        <taxon>Actinomycetes</taxon>
        <taxon>Mycobacteriales</taxon>
        <taxon>Corynebacteriaceae</taxon>
        <taxon>Corynebacterium</taxon>
    </lineage>
</organism>
<comment type="catalytic activity">
    <reaction evidence="15 17 18">
        <text>(6S)-NADHX + ADP = AMP + phosphate + NADH + H(+)</text>
        <dbReference type="Rhea" id="RHEA:32223"/>
        <dbReference type="ChEBI" id="CHEBI:15378"/>
        <dbReference type="ChEBI" id="CHEBI:43474"/>
        <dbReference type="ChEBI" id="CHEBI:57945"/>
        <dbReference type="ChEBI" id="CHEBI:64074"/>
        <dbReference type="ChEBI" id="CHEBI:456215"/>
        <dbReference type="ChEBI" id="CHEBI:456216"/>
        <dbReference type="EC" id="4.2.1.136"/>
    </reaction>
</comment>
<dbReference type="PROSITE" id="PS51383">
    <property type="entry name" value="YJEF_C_3"/>
    <property type="match status" value="1"/>
</dbReference>
<comment type="catalytic activity">
    <reaction evidence="2 18">
        <text>(6R)-NADPHX = (6S)-NADPHX</text>
        <dbReference type="Rhea" id="RHEA:32227"/>
        <dbReference type="ChEBI" id="CHEBI:64076"/>
        <dbReference type="ChEBI" id="CHEBI:64077"/>
        <dbReference type="EC" id="5.1.99.6"/>
    </reaction>
</comment>
<evidence type="ECO:0000256" key="9">
    <source>
        <dbReference type="ARBA" id="ARBA00022958"/>
    </source>
</evidence>
<dbReference type="RefSeq" id="WP_123048665.1">
    <property type="nucleotide sequence ID" value="NZ_PTJO01000006.1"/>
</dbReference>
<comment type="similarity">
    <text evidence="17">Belongs to the NnrD/CARKD family.</text>
</comment>
<evidence type="ECO:0000256" key="15">
    <source>
        <dbReference type="ARBA" id="ARBA00048238"/>
    </source>
</evidence>
<dbReference type="GO" id="GO:0052855">
    <property type="term" value="F:ADP-dependent NAD(P)H-hydrate dehydratase activity"/>
    <property type="evidence" value="ECO:0007669"/>
    <property type="project" value="UniProtKB-UniRule"/>
</dbReference>
<evidence type="ECO:0000256" key="16">
    <source>
        <dbReference type="ARBA" id="ARBA00049209"/>
    </source>
</evidence>
<dbReference type="GO" id="GO:0046496">
    <property type="term" value="P:nicotinamide nucleotide metabolic process"/>
    <property type="evidence" value="ECO:0007669"/>
    <property type="project" value="UniProtKB-UniRule"/>
</dbReference>
<dbReference type="OrthoDB" id="9806925at2"/>
<comment type="catalytic activity">
    <reaction evidence="16 17 18">
        <text>(6S)-NADPHX + ADP = AMP + phosphate + NADPH + H(+)</text>
        <dbReference type="Rhea" id="RHEA:32235"/>
        <dbReference type="ChEBI" id="CHEBI:15378"/>
        <dbReference type="ChEBI" id="CHEBI:43474"/>
        <dbReference type="ChEBI" id="CHEBI:57783"/>
        <dbReference type="ChEBI" id="CHEBI:64076"/>
        <dbReference type="ChEBI" id="CHEBI:456215"/>
        <dbReference type="ChEBI" id="CHEBI:456216"/>
        <dbReference type="EC" id="4.2.1.136"/>
    </reaction>
</comment>
<evidence type="ECO:0000256" key="3">
    <source>
        <dbReference type="ARBA" id="ARBA00006001"/>
    </source>
</evidence>
<evidence type="ECO:0000313" key="21">
    <source>
        <dbReference type="EMBL" id="RNE48090.1"/>
    </source>
</evidence>
<dbReference type="AlphaFoldDB" id="A0A3M8K4R8"/>
<evidence type="ECO:0000313" key="22">
    <source>
        <dbReference type="Proteomes" id="UP000266975"/>
    </source>
</evidence>
<dbReference type="PANTHER" id="PTHR12592">
    <property type="entry name" value="ATP-DEPENDENT (S)-NAD(P)H-HYDRATE DEHYDRATASE FAMILY MEMBER"/>
    <property type="match status" value="1"/>
</dbReference>
<feature type="binding site" evidence="17">
    <location>
        <position position="450"/>
    </location>
    <ligand>
        <name>AMP</name>
        <dbReference type="ChEBI" id="CHEBI:456215"/>
    </ligand>
</feature>
<keyword evidence="11 18" id="KW-0413">Isomerase</keyword>
<evidence type="ECO:0000256" key="4">
    <source>
        <dbReference type="ARBA" id="ARBA00009524"/>
    </source>
</evidence>
<reference evidence="21 22" key="1">
    <citation type="submission" date="2018-02" db="EMBL/GenBank/DDBJ databases">
        <title>Corynebacterium alimpuense sp. nov., a marine obligate actinomycete isolated from sediments of Valparaiso bay, Chile.</title>
        <authorList>
            <person name="Claverias F."/>
            <person name="Gonzales-Siles L."/>
            <person name="Salva-Serra F."/>
            <person name="Inganaes E."/>
            <person name="Molin K."/>
            <person name="Cumsille A."/>
            <person name="Undabarrena A."/>
            <person name="Couve E."/>
            <person name="Moore E.R.B."/>
            <person name="Gomila M."/>
            <person name="Camara B."/>
        </authorList>
    </citation>
    <scope>NUCLEOTIDE SEQUENCE [LARGE SCALE GENOMIC DNA]</scope>
    <source>
        <strain evidence="21 22">CCUG 69366</strain>
    </source>
</reference>
<evidence type="ECO:0000256" key="11">
    <source>
        <dbReference type="ARBA" id="ARBA00023235"/>
    </source>
</evidence>
<keyword evidence="8 17" id="KW-0521">NADP</keyword>
<dbReference type="InterPro" id="IPR004443">
    <property type="entry name" value="YjeF_N_dom"/>
</dbReference>
<comment type="cofactor">
    <cofactor evidence="18">
        <name>K(+)</name>
        <dbReference type="ChEBI" id="CHEBI:29103"/>
    </cofactor>
    <text evidence="18">Binds 1 potassium ion per subunit.</text>
</comment>
<comment type="function">
    <text evidence="14 18">Bifunctional enzyme that catalyzes the epimerization of the S- and R-forms of NAD(P)HX and the dehydration of the S-form of NAD(P)HX at the expense of ADP, which is converted to AMP. This allows the repair of both epimers of NAD(P)HX, a damaged form of NAD(P)H that is a result of enzymatic or heat-dependent hydration.</text>
</comment>
<dbReference type="PIRSF" id="PIRSF017184">
    <property type="entry name" value="Nnr"/>
    <property type="match status" value="1"/>
</dbReference>
<comment type="caution">
    <text evidence="21">The sequence shown here is derived from an EMBL/GenBank/DDBJ whole genome shotgun (WGS) entry which is preliminary data.</text>
</comment>
<dbReference type="SUPFAM" id="SSF53613">
    <property type="entry name" value="Ribokinase-like"/>
    <property type="match status" value="1"/>
</dbReference>
<feature type="binding site" evidence="17">
    <location>
        <position position="451"/>
    </location>
    <ligand>
        <name>(6S)-NADPHX</name>
        <dbReference type="ChEBI" id="CHEBI:64076"/>
    </ligand>
</feature>
<feature type="binding site" evidence="17">
    <location>
        <begin position="422"/>
        <end position="426"/>
    </location>
    <ligand>
        <name>AMP</name>
        <dbReference type="ChEBI" id="CHEBI:456215"/>
    </ligand>
</feature>
<dbReference type="PANTHER" id="PTHR12592:SF0">
    <property type="entry name" value="ATP-DEPENDENT (S)-NAD(P)H-HYDRATE DEHYDRATASE"/>
    <property type="match status" value="1"/>
</dbReference>
<dbReference type="GO" id="GO:0110051">
    <property type="term" value="P:metabolite repair"/>
    <property type="evidence" value="ECO:0007669"/>
    <property type="project" value="TreeGrafter"/>
</dbReference>
<comment type="cofactor">
    <cofactor evidence="17">
        <name>Mg(2+)</name>
        <dbReference type="ChEBI" id="CHEBI:18420"/>
    </cofactor>
</comment>
<evidence type="ECO:0000256" key="14">
    <source>
        <dbReference type="ARBA" id="ARBA00025153"/>
    </source>
</evidence>
<dbReference type="SUPFAM" id="SSF64153">
    <property type="entry name" value="YjeF N-terminal domain-like"/>
    <property type="match status" value="1"/>
</dbReference>
<dbReference type="Gene3D" id="3.40.50.10260">
    <property type="entry name" value="YjeF N-terminal domain"/>
    <property type="match status" value="1"/>
</dbReference>
<evidence type="ECO:0000259" key="19">
    <source>
        <dbReference type="PROSITE" id="PS51383"/>
    </source>
</evidence>
<comment type="similarity">
    <text evidence="3 18">In the N-terminal section; belongs to the NnrE/AIBP family.</text>
</comment>
<evidence type="ECO:0000256" key="1">
    <source>
        <dbReference type="ARBA" id="ARBA00000013"/>
    </source>
</evidence>
<comment type="subunit">
    <text evidence="17">Homotetramer.</text>
</comment>
<dbReference type="PROSITE" id="PS51385">
    <property type="entry name" value="YJEF_N"/>
    <property type="match status" value="1"/>
</dbReference>
<gene>
    <name evidence="17" type="primary">nnrD</name>
    <name evidence="21" type="ORF">C5L39_09415</name>
</gene>
<keyword evidence="12 17" id="KW-0456">Lyase</keyword>
<evidence type="ECO:0000256" key="12">
    <source>
        <dbReference type="ARBA" id="ARBA00023239"/>
    </source>
</evidence>
<dbReference type="InterPro" id="IPR030677">
    <property type="entry name" value="Nnr"/>
</dbReference>
<proteinExistence type="inferred from homology"/>
<keyword evidence="9 18" id="KW-0630">Potassium</keyword>
<evidence type="ECO:0000256" key="17">
    <source>
        <dbReference type="HAMAP-Rule" id="MF_01965"/>
    </source>
</evidence>
<dbReference type="Pfam" id="PF03853">
    <property type="entry name" value="YjeF_N"/>
    <property type="match status" value="1"/>
</dbReference>
<dbReference type="InterPro" id="IPR000631">
    <property type="entry name" value="CARKD"/>
</dbReference>
<name>A0A3M8K4R8_9CORY</name>
<evidence type="ECO:0000256" key="5">
    <source>
        <dbReference type="ARBA" id="ARBA00022723"/>
    </source>
</evidence>
<dbReference type="EMBL" id="PTJO01000006">
    <property type="protein sequence ID" value="RNE48090.1"/>
    <property type="molecule type" value="Genomic_DNA"/>
</dbReference>
<dbReference type="GO" id="GO:0005524">
    <property type="term" value="F:ATP binding"/>
    <property type="evidence" value="ECO:0007669"/>
    <property type="project" value="UniProtKB-UniRule"/>
</dbReference>
<feature type="binding site" evidence="17">
    <location>
        <position position="276"/>
    </location>
    <ligand>
        <name>(6S)-NADPHX</name>
        <dbReference type="ChEBI" id="CHEBI:64076"/>
    </ligand>
</feature>
<accession>A0A3M8K4R8</accession>
<dbReference type="GO" id="GO:0052856">
    <property type="term" value="F:NAD(P)HX epimerase activity"/>
    <property type="evidence" value="ECO:0007669"/>
    <property type="project" value="UniProtKB-EC"/>
</dbReference>
<feature type="domain" description="YjeF C-terminal" evidence="19">
    <location>
        <begin position="241"/>
        <end position="513"/>
    </location>
</feature>
<evidence type="ECO:0000256" key="18">
    <source>
        <dbReference type="PIRNR" id="PIRNR017184"/>
    </source>
</evidence>
<evidence type="ECO:0000256" key="2">
    <source>
        <dbReference type="ARBA" id="ARBA00000909"/>
    </source>
</evidence>
<feature type="binding site" evidence="17">
    <location>
        <position position="382"/>
    </location>
    <ligand>
        <name>(6S)-NADPHX</name>
        <dbReference type="ChEBI" id="CHEBI:64076"/>
    </ligand>
</feature>
<comment type="catalytic activity">
    <reaction evidence="1 18">
        <text>(6R)-NADHX = (6S)-NADHX</text>
        <dbReference type="Rhea" id="RHEA:32215"/>
        <dbReference type="ChEBI" id="CHEBI:64074"/>
        <dbReference type="ChEBI" id="CHEBI:64075"/>
        <dbReference type="EC" id="5.1.99.6"/>
    </reaction>
</comment>
<evidence type="ECO:0000256" key="8">
    <source>
        <dbReference type="ARBA" id="ARBA00022857"/>
    </source>
</evidence>
<evidence type="ECO:0000256" key="10">
    <source>
        <dbReference type="ARBA" id="ARBA00023027"/>
    </source>
</evidence>
<comment type="function">
    <text evidence="17">Catalyzes the dehydration of the S-form of NAD(P)HX at the expense of ADP, which is converted to AMP. Together with NAD(P)HX epimerase, which catalyzes the epimerization of the S- and R-forms, the enzyme allows the repair of both epimers of NAD(P)HX, a damaged form of NAD(P)H that is a result of enzymatic or heat-dependent hydration.</text>
</comment>
<keyword evidence="13" id="KW-0511">Multifunctional enzyme</keyword>
<keyword evidence="22" id="KW-1185">Reference proteome</keyword>
<comment type="similarity">
    <text evidence="4 18">In the C-terminal section; belongs to the NnrD/CARKD family.</text>
</comment>
<protein>
    <recommendedName>
        <fullName evidence="17">ADP-dependent (S)-NAD(P)H-hydrate dehydratase</fullName>
        <ecNumber evidence="17">4.2.1.136</ecNumber>
    </recommendedName>
    <alternativeName>
        <fullName evidence="17">ADP-dependent NAD(P)HX dehydratase</fullName>
    </alternativeName>
</protein>
<feature type="domain" description="YjeF N-terminal" evidence="20">
    <location>
        <begin position="10"/>
        <end position="208"/>
    </location>
</feature>
<evidence type="ECO:0000256" key="6">
    <source>
        <dbReference type="ARBA" id="ARBA00022741"/>
    </source>
</evidence>
<evidence type="ECO:0000256" key="7">
    <source>
        <dbReference type="ARBA" id="ARBA00022840"/>
    </source>
</evidence>
<keyword evidence="6 17" id="KW-0547">Nucleotide-binding</keyword>
<dbReference type="InterPro" id="IPR036652">
    <property type="entry name" value="YjeF_N_dom_sf"/>
</dbReference>
<sequence>MSHFYPVTRIRACEQLLLDAQTEPDQLMRQAAHAVAVAAAAMLDDSTSGPVLLLVGAGGNGGDALYAGAELLATTSVDAVLLGRDGRVHPQALAAFKQQGGRLLSDLPTYPSSYPLIIDGVLGIGGHGGISTDLQEWLGTVHSRDTRILSVDVPSGVNADTGALPTQSGYVIADVTVTFGGLRPAHGLSASCGEVLLADIGLKKSSLAANLLKDDAGSPARWTARALTSDHRQWPEPLTSVAPLAYRHSLEPGPDEDKYSGGVLGVCAGSSAYPGAAVLATAAAVRATSSMVRYVGSQKLEVVRALPEVVISDSVAETGRVQAWVVGPGRGTGAAARRELEELLHRPEPLLIDADALSILADNTSMRTILRNRRGITLLTPHAGEFRRLSAALDTSIPDPSSDRIGAVLALARDLSCDVLLKGRHTVITTGEDVITVDAGSSWAATPGSGDVLAGIIGAWLARSAARTESGAVPLAVQIHATAAWLAAQTPDGPAPTSAFRIAEAVPQATARITSA</sequence>
<dbReference type="Pfam" id="PF01256">
    <property type="entry name" value="Carb_kinase"/>
    <property type="match status" value="1"/>
</dbReference>